<proteinExistence type="predicted"/>
<evidence type="ECO:0000313" key="3">
    <source>
        <dbReference type="Proteomes" id="UP000232688"/>
    </source>
</evidence>
<feature type="domain" description="MULE transposase" evidence="1">
    <location>
        <begin position="16"/>
        <end position="109"/>
    </location>
</feature>
<protein>
    <recommendedName>
        <fullName evidence="1">MULE transposase domain-containing protein</fullName>
    </recommendedName>
</protein>
<evidence type="ECO:0000259" key="1">
    <source>
        <dbReference type="Pfam" id="PF10551"/>
    </source>
</evidence>
<sequence length="250" mass="29797">MLPDQVNVYEKYYNIVIVDMISKTNQFDMILMLIIVIDNNFRNIIVVAAILEDETDATFIWILQELKNFTLTVLYSDADPALISVIKTNYSKTPHFPFSWACYYAINQNFTVGIQSTQWVESTNKIIKDRLNRFSCLTNIVKEMVDDFYQQEMIRKNDYDQPQFLFSLLIKNILYNSIRQVWKTTKYCEQKSELQHIILLDDGLWYNYNKYNIEQQHKELVYQIEENKLEIGPRQKYGFDMGYAKKALDF</sequence>
<dbReference type="EMBL" id="LLXH01000691">
    <property type="protein sequence ID" value="PKC63882.1"/>
    <property type="molecule type" value="Genomic_DNA"/>
</dbReference>
<dbReference type="VEuPathDB" id="FungiDB:RhiirFUN_024671"/>
<dbReference type="Proteomes" id="UP000232688">
    <property type="component" value="Unassembled WGS sequence"/>
</dbReference>
<dbReference type="PANTHER" id="PTHR47718">
    <property type="entry name" value="OS01G0519700 PROTEIN"/>
    <property type="match status" value="1"/>
</dbReference>
<gene>
    <name evidence="2" type="ORF">RhiirA1_463178</name>
</gene>
<organism evidence="2 3">
    <name type="scientific">Rhizophagus irregularis</name>
    <dbReference type="NCBI Taxonomy" id="588596"/>
    <lineage>
        <taxon>Eukaryota</taxon>
        <taxon>Fungi</taxon>
        <taxon>Fungi incertae sedis</taxon>
        <taxon>Mucoromycota</taxon>
        <taxon>Glomeromycotina</taxon>
        <taxon>Glomeromycetes</taxon>
        <taxon>Glomerales</taxon>
        <taxon>Glomeraceae</taxon>
        <taxon>Rhizophagus</taxon>
    </lineage>
</organism>
<dbReference type="PANTHER" id="PTHR47718:SF3">
    <property type="entry name" value="PROTEIN FAR1-RELATED SEQUENCE 5-LIKE"/>
    <property type="match status" value="1"/>
</dbReference>
<evidence type="ECO:0000313" key="2">
    <source>
        <dbReference type="EMBL" id="PKC63882.1"/>
    </source>
</evidence>
<name>A0A2N0RKP3_9GLOM</name>
<reference evidence="2 3" key="2">
    <citation type="submission" date="2017-10" db="EMBL/GenBank/DDBJ databases">
        <title>Genome analyses suggest a sexual origin of heterokaryosis in a supposedly ancient asexual fungus.</title>
        <authorList>
            <person name="Corradi N."/>
            <person name="Sedzielewska K."/>
            <person name="Noel J."/>
            <person name="Charron P."/>
            <person name="Farinelli L."/>
            <person name="Marton T."/>
            <person name="Kruger M."/>
            <person name="Pelin A."/>
            <person name="Brachmann A."/>
            <person name="Corradi N."/>
        </authorList>
    </citation>
    <scope>NUCLEOTIDE SEQUENCE [LARGE SCALE GENOMIC DNA]</scope>
    <source>
        <strain evidence="2 3">A1</strain>
    </source>
</reference>
<dbReference type="VEuPathDB" id="FungiDB:FUN_007472"/>
<accession>A0A2N0RKP3</accession>
<dbReference type="AlphaFoldDB" id="A0A2N0RKP3"/>
<dbReference type="VEuPathDB" id="FungiDB:RhiirA1_463178"/>
<reference evidence="2 3" key="1">
    <citation type="submission" date="2017-10" db="EMBL/GenBank/DDBJ databases">
        <title>Extensive intraspecific genome diversity in a model arbuscular mycorrhizal fungus.</title>
        <authorList>
            <person name="Chen E.C.H."/>
            <person name="Morin E."/>
            <person name="Baudet D."/>
            <person name="Noel J."/>
            <person name="Ndikumana S."/>
            <person name="Charron P."/>
            <person name="St-Onge C."/>
            <person name="Giorgi J."/>
            <person name="Grigoriev I.V."/>
            <person name="Roux C."/>
            <person name="Martin F.M."/>
            <person name="Corradi N."/>
        </authorList>
    </citation>
    <scope>NUCLEOTIDE SEQUENCE [LARGE SCALE GENOMIC DNA]</scope>
    <source>
        <strain evidence="2 3">A1</strain>
    </source>
</reference>
<comment type="caution">
    <text evidence="2">The sequence shown here is derived from an EMBL/GenBank/DDBJ whole genome shotgun (WGS) entry which is preliminary data.</text>
</comment>
<dbReference type="InterPro" id="IPR018289">
    <property type="entry name" value="MULE_transposase_dom"/>
</dbReference>
<dbReference type="Pfam" id="PF10551">
    <property type="entry name" value="MULE"/>
    <property type="match status" value="1"/>
</dbReference>